<evidence type="ECO:0000313" key="1">
    <source>
        <dbReference type="EMBL" id="VDO23269.1"/>
    </source>
</evidence>
<protein>
    <submittedName>
        <fullName evidence="3">Reverse transcriptase domain-containing protein</fullName>
    </submittedName>
</protein>
<proteinExistence type="predicted"/>
<gene>
    <name evidence="1" type="ORF">HPBE_LOCUS2132</name>
</gene>
<evidence type="ECO:0000313" key="2">
    <source>
        <dbReference type="Proteomes" id="UP000050761"/>
    </source>
</evidence>
<accession>A0A183F7I9</accession>
<reference evidence="3" key="2">
    <citation type="submission" date="2019-09" db="UniProtKB">
        <authorList>
            <consortium name="WormBaseParasite"/>
        </authorList>
    </citation>
    <scope>IDENTIFICATION</scope>
</reference>
<name>A0A183F7I9_HELPZ</name>
<dbReference type="Proteomes" id="UP000050761">
    <property type="component" value="Unassembled WGS sequence"/>
</dbReference>
<accession>A0A3P7TU63</accession>
<dbReference type="AlphaFoldDB" id="A0A183F7I9"/>
<reference evidence="1 2" key="1">
    <citation type="submission" date="2018-11" db="EMBL/GenBank/DDBJ databases">
        <authorList>
            <consortium name="Pathogen Informatics"/>
        </authorList>
    </citation>
    <scope>NUCLEOTIDE SEQUENCE [LARGE SCALE GENOMIC DNA]</scope>
</reference>
<dbReference type="EMBL" id="UZAH01002878">
    <property type="protein sequence ID" value="VDO23269.1"/>
    <property type="molecule type" value="Genomic_DNA"/>
</dbReference>
<dbReference type="PANTHER" id="PTHR46238">
    <property type="entry name" value="REVERSE TRANSCRIPTASE DOMAIN-CONTAINING PROTEIN"/>
    <property type="match status" value="1"/>
</dbReference>
<dbReference type="PANTHER" id="PTHR46238:SF8">
    <property type="entry name" value="ENDONUCLEASE_EXONUCLEASE_PHOSPHATASE DOMAIN-CONTAINING PROTEIN"/>
    <property type="match status" value="1"/>
</dbReference>
<dbReference type="WBParaSite" id="HPBE_0000213101-mRNA-1">
    <property type="protein sequence ID" value="HPBE_0000213101-mRNA-1"/>
    <property type="gene ID" value="HPBE_0000213101"/>
</dbReference>
<dbReference type="OrthoDB" id="5849210at2759"/>
<keyword evidence="2" id="KW-1185">Reference proteome</keyword>
<organism evidence="2 3">
    <name type="scientific">Heligmosomoides polygyrus</name>
    <name type="common">Parasitic roundworm</name>
    <dbReference type="NCBI Taxonomy" id="6339"/>
    <lineage>
        <taxon>Eukaryota</taxon>
        <taxon>Metazoa</taxon>
        <taxon>Ecdysozoa</taxon>
        <taxon>Nematoda</taxon>
        <taxon>Chromadorea</taxon>
        <taxon>Rhabditida</taxon>
        <taxon>Rhabditina</taxon>
        <taxon>Rhabditomorpha</taxon>
        <taxon>Strongyloidea</taxon>
        <taxon>Heligmosomidae</taxon>
        <taxon>Heligmosomoides</taxon>
    </lineage>
</organism>
<sequence>MELGITKPGRRKVDKQTWLWTDDVKAKVRKKKSLYHVFLCDKTDDNWQRYQKAKEAAKKAVAVAKATHYSDVNQNLESRDGERYLYGLSKNRHRQTEDIEKFFGINDKDGHLLTDRRKTSIKVNGIELPRTAVFKYLGSGVASDGKPMVEMNSRVSATWSKWRSLTGVLCDRKIPEHLKSKIYRAVVRPVAMYGAECWPATKEVETRLSVMETKMLRWTAGVTRMDRI</sequence>
<evidence type="ECO:0000313" key="3">
    <source>
        <dbReference type="WBParaSite" id="HPBE_0000213101-mRNA-1"/>
    </source>
</evidence>